<sequence>MTRYSSSTKISLNDDSQLEIDSQDWELRMAKLVGLENGEFSFDHDDTIEESVNKSANLEPSFSQPSEVKTEQSFASNPFAKLGLVGTATFAVALCAGGFLTQLMSSNNQKAKKKNIASPVKTPLLNESQPKELEIETLKTKLALTEQAEAVQLAQKQLRNIQNQPQNLSPSTVAKSTATTSNVPRIMTVERMVDLPTPPQTPIASQPLPVPQPPQIVAVKPDIPPAVKATPQPKLDPFQMWNNLAKLGSYGQVPVRDIASANINTPTASNTNPEQQANNPAAASTPESQTTASETDNSTLIANKEAKSSKSLAVGTSAKAVLATAVFGETANASANNGENEGESAKNTFVVRVQEPLKGVDGSVAIPAGTELLTEISSLSEQGLVQLKVVKAIAKDSNGITENSLPPNAIVIRGTQGRPLVAKQYPNRGSSIAGMDIGLFVLGGLGKAAELMNRTDSQVVSTSAGSTVVTTNNPQRNMIAAALEGGMNTVVPQIAQRNQQAISEMMQRTNVWFLPAGTEVEIYINQTMEF</sequence>
<feature type="transmembrane region" description="Helical" evidence="2">
    <location>
        <begin position="82"/>
        <end position="104"/>
    </location>
</feature>
<feature type="region of interest" description="Disordered" evidence="1">
    <location>
        <begin position="263"/>
        <end position="296"/>
    </location>
</feature>
<dbReference type="EMBL" id="JACJQH010000007">
    <property type="protein sequence ID" value="MBD2195137.1"/>
    <property type="molecule type" value="Genomic_DNA"/>
</dbReference>
<proteinExistence type="predicted"/>
<name>A0ABR8A599_9CYAN</name>
<feature type="region of interest" description="Disordered" evidence="1">
    <location>
        <begin position="162"/>
        <end position="186"/>
    </location>
</feature>
<keyword evidence="2" id="KW-0812">Transmembrane</keyword>
<organism evidence="3 4">
    <name type="scientific">Calothrix parietina FACHB-288</name>
    <dbReference type="NCBI Taxonomy" id="2692896"/>
    <lineage>
        <taxon>Bacteria</taxon>
        <taxon>Bacillati</taxon>
        <taxon>Cyanobacteriota</taxon>
        <taxon>Cyanophyceae</taxon>
        <taxon>Nostocales</taxon>
        <taxon>Calotrichaceae</taxon>
        <taxon>Calothrix</taxon>
    </lineage>
</organism>
<keyword evidence="2" id="KW-0472">Membrane</keyword>
<keyword evidence="2" id="KW-1133">Transmembrane helix</keyword>
<reference evidence="3 4" key="1">
    <citation type="journal article" date="2020" name="ISME J.">
        <title>Comparative genomics reveals insights into cyanobacterial evolution and habitat adaptation.</title>
        <authorList>
            <person name="Chen M.Y."/>
            <person name="Teng W.K."/>
            <person name="Zhao L."/>
            <person name="Hu C.X."/>
            <person name="Zhou Y.K."/>
            <person name="Han B.P."/>
            <person name="Song L.R."/>
            <person name="Shu W.S."/>
        </authorList>
    </citation>
    <scope>NUCLEOTIDE SEQUENCE [LARGE SCALE GENOMIC DNA]</scope>
    <source>
        <strain evidence="3 4">FACHB-288</strain>
    </source>
</reference>
<evidence type="ECO:0000256" key="2">
    <source>
        <dbReference type="SAM" id="Phobius"/>
    </source>
</evidence>
<dbReference type="InterPro" id="IPR005498">
    <property type="entry name" value="T4SS_VirB10/TraB/TrbI"/>
</dbReference>
<evidence type="ECO:0000256" key="1">
    <source>
        <dbReference type="SAM" id="MobiDB-lite"/>
    </source>
</evidence>
<protein>
    <submittedName>
        <fullName evidence="3">TrbI/VirB10 family protein</fullName>
    </submittedName>
</protein>
<evidence type="ECO:0000313" key="4">
    <source>
        <dbReference type="Proteomes" id="UP000658514"/>
    </source>
</evidence>
<accession>A0ABR8A599</accession>
<dbReference type="Proteomes" id="UP000658514">
    <property type="component" value="Unassembled WGS sequence"/>
</dbReference>
<dbReference type="Pfam" id="PF03743">
    <property type="entry name" value="TrbI"/>
    <property type="match status" value="1"/>
</dbReference>
<dbReference type="RefSeq" id="WP_190539047.1">
    <property type="nucleotide sequence ID" value="NZ_CAWPNO010000106.1"/>
</dbReference>
<keyword evidence="4" id="KW-1185">Reference proteome</keyword>
<gene>
    <name evidence="3" type="ORF">H6G24_06440</name>
</gene>
<feature type="compositionally biased region" description="Polar residues" evidence="1">
    <location>
        <begin position="285"/>
        <end position="296"/>
    </location>
</feature>
<feature type="compositionally biased region" description="Low complexity" evidence="1">
    <location>
        <begin position="270"/>
        <end position="283"/>
    </location>
</feature>
<evidence type="ECO:0000313" key="3">
    <source>
        <dbReference type="EMBL" id="MBD2195137.1"/>
    </source>
</evidence>
<feature type="compositionally biased region" description="Polar residues" evidence="1">
    <location>
        <begin position="162"/>
        <end position="183"/>
    </location>
</feature>
<comment type="caution">
    <text evidence="3">The sequence shown here is derived from an EMBL/GenBank/DDBJ whole genome shotgun (WGS) entry which is preliminary data.</text>
</comment>